<organism evidence="1 2">
    <name type="scientific">Racocetra persica</name>
    <dbReference type="NCBI Taxonomy" id="160502"/>
    <lineage>
        <taxon>Eukaryota</taxon>
        <taxon>Fungi</taxon>
        <taxon>Fungi incertae sedis</taxon>
        <taxon>Mucoromycota</taxon>
        <taxon>Glomeromycotina</taxon>
        <taxon>Glomeromycetes</taxon>
        <taxon>Diversisporales</taxon>
        <taxon>Gigasporaceae</taxon>
        <taxon>Racocetra</taxon>
    </lineage>
</organism>
<evidence type="ECO:0000313" key="2">
    <source>
        <dbReference type="Proteomes" id="UP000789920"/>
    </source>
</evidence>
<evidence type="ECO:0000313" key="1">
    <source>
        <dbReference type="EMBL" id="CAG8804274.1"/>
    </source>
</evidence>
<sequence>FINLRNRHSDPEKAWIYMSFEVDDREKDLPSVLEKLEANGFYAQDISDNEMAKSHARYLVGGRSKVENEQLYRFEFPERPGALKKFLSGLRSDWNISLFHYRNHGSGTLKYKPTNEDPQSTRFAIESMSSSTASSGVSDNDETSINLFDNEDIVFNDNYSTTIHGVDKIDIGKVLVGIQVPPQDSEAFENFKNQLGYHAINETENPVYKQFLRYSQEDKILNLRS</sequence>
<dbReference type="EMBL" id="CAJVQC010064104">
    <property type="protein sequence ID" value="CAG8804274.1"/>
    <property type="molecule type" value="Genomic_DNA"/>
</dbReference>
<proteinExistence type="predicted"/>
<gene>
    <name evidence="1" type="ORF">RPERSI_LOCUS21693</name>
</gene>
<feature type="non-terminal residue" evidence="1">
    <location>
        <position position="1"/>
    </location>
</feature>
<comment type="caution">
    <text evidence="1">The sequence shown here is derived from an EMBL/GenBank/DDBJ whole genome shotgun (WGS) entry which is preliminary data.</text>
</comment>
<accession>A0ACA9RPN5</accession>
<protein>
    <submittedName>
        <fullName evidence="1">27602_t:CDS:1</fullName>
    </submittedName>
</protein>
<reference evidence="1" key="1">
    <citation type="submission" date="2021-06" db="EMBL/GenBank/DDBJ databases">
        <authorList>
            <person name="Kallberg Y."/>
            <person name="Tangrot J."/>
            <person name="Rosling A."/>
        </authorList>
    </citation>
    <scope>NUCLEOTIDE SEQUENCE</scope>
    <source>
        <strain evidence="1">MA461A</strain>
    </source>
</reference>
<name>A0ACA9RPN5_9GLOM</name>
<dbReference type="Proteomes" id="UP000789920">
    <property type="component" value="Unassembled WGS sequence"/>
</dbReference>
<keyword evidence="2" id="KW-1185">Reference proteome</keyword>